<dbReference type="CDD" id="cd23659">
    <property type="entry name" value="USP_At3g01520-like"/>
    <property type="match status" value="1"/>
</dbReference>
<dbReference type="InterPro" id="IPR014729">
    <property type="entry name" value="Rossmann-like_a/b/a_fold"/>
</dbReference>
<dbReference type="PANTHER" id="PTHR46553">
    <property type="entry name" value="ADENINE NUCLEOTIDE ALPHA HYDROLASES-LIKE SUPERFAMILY PROTEIN"/>
    <property type="match status" value="1"/>
</dbReference>
<organism evidence="2 3">
    <name type="scientific">Nicotiana tabacum</name>
    <name type="common">Common tobacco</name>
    <dbReference type="NCBI Taxonomy" id="4097"/>
    <lineage>
        <taxon>Eukaryota</taxon>
        <taxon>Viridiplantae</taxon>
        <taxon>Streptophyta</taxon>
        <taxon>Embryophyta</taxon>
        <taxon>Tracheophyta</taxon>
        <taxon>Spermatophyta</taxon>
        <taxon>Magnoliopsida</taxon>
        <taxon>eudicotyledons</taxon>
        <taxon>Gunneridae</taxon>
        <taxon>Pentapetalae</taxon>
        <taxon>asterids</taxon>
        <taxon>lamiids</taxon>
        <taxon>Solanales</taxon>
        <taxon>Solanaceae</taxon>
        <taxon>Nicotianoideae</taxon>
        <taxon>Nicotianeae</taxon>
        <taxon>Nicotiana</taxon>
    </lineage>
</organism>
<dbReference type="InterPro" id="IPR006015">
    <property type="entry name" value="Universal_stress_UspA"/>
</dbReference>
<evidence type="ECO:0000313" key="3">
    <source>
        <dbReference type="RefSeq" id="XP_016453537.1"/>
    </source>
</evidence>
<sequence>MATAEEKPVMVVGLDDSQHSFYALEWILDHFFGPPLNSHAAPFKLIIVHAKPTATSAIGLAGPGGADVLPYVEADLRKISSRVAEKAKQICSAKSANDVVVEVMEGDARNVLCDAVEKHHASMLVVGSHGYGVLKRTVLGSVSDYCAHHAHCSVMIVKRPKVKA</sequence>
<dbReference type="RefSeq" id="XP_016453537.1">
    <property type="nucleotide sequence ID" value="XM_016598051.1"/>
</dbReference>
<dbReference type="SMR" id="A0A1S3YNG5"/>
<dbReference type="InterPro" id="IPR006016">
    <property type="entry name" value="UspA"/>
</dbReference>
<dbReference type="STRING" id="4097.A0A1S3YNG5"/>
<dbReference type="Gene3D" id="3.40.50.620">
    <property type="entry name" value="HUPs"/>
    <property type="match status" value="1"/>
</dbReference>
<dbReference type="SUPFAM" id="SSF52402">
    <property type="entry name" value="Adenine nucleotide alpha hydrolases-like"/>
    <property type="match status" value="1"/>
</dbReference>
<dbReference type="Proteomes" id="UP000790787">
    <property type="component" value="Chromosome 22"/>
</dbReference>
<dbReference type="PANTHER" id="PTHR46553:SF27">
    <property type="entry name" value="UNIVERSAL STRESS PROTEIN A-LIKE PROTEIN"/>
    <property type="match status" value="1"/>
</dbReference>
<dbReference type="PRINTS" id="PR01438">
    <property type="entry name" value="UNVRSLSTRESS"/>
</dbReference>
<feature type="domain" description="UspA" evidence="1">
    <location>
        <begin position="10"/>
        <end position="158"/>
    </location>
</feature>
<accession>A0A1S3YNG5</accession>
<name>A0A1S3YNG5_TOBAC</name>
<dbReference type="OMA" id="FHALEWT"/>
<dbReference type="Pfam" id="PF00582">
    <property type="entry name" value="Usp"/>
    <property type="match status" value="1"/>
</dbReference>
<dbReference type="KEGG" id="nta:107777887"/>
<dbReference type="PaxDb" id="4097-A0A1S3YNG5"/>
<reference evidence="2" key="1">
    <citation type="journal article" date="2014" name="Nat. Commun.">
        <title>The tobacco genome sequence and its comparison with those of tomato and potato.</title>
        <authorList>
            <person name="Sierro N."/>
            <person name="Battey J.N."/>
            <person name="Ouadi S."/>
            <person name="Bakaher N."/>
            <person name="Bovet L."/>
            <person name="Willig A."/>
            <person name="Goepfert S."/>
            <person name="Peitsch M.C."/>
            <person name="Ivanov N.V."/>
        </authorList>
    </citation>
    <scope>NUCLEOTIDE SEQUENCE [LARGE SCALE GENOMIC DNA]</scope>
</reference>
<gene>
    <name evidence="3" type="primary">LOC107777887</name>
</gene>
<dbReference type="AlphaFoldDB" id="A0A1S3YNG5"/>
<evidence type="ECO:0000259" key="1">
    <source>
        <dbReference type="Pfam" id="PF00582"/>
    </source>
</evidence>
<reference evidence="3" key="2">
    <citation type="submission" date="2025-08" db="UniProtKB">
        <authorList>
            <consortium name="RefSeq"/>
        </authorList>
    </citation>
    <scope>IDENTIFICATION</scope>
    <source>
        <tissue evidence="3">Leaf</tissue>
    </source>
</reference>
<proteinExistence type="predicted"/>
<dbReference type="GeneID" id="107777887"/>
<keyword evidence="2" id="KW-1185">Reference proteome</keyword>
<dbReference type="RefSeq" id="XP_016453537.1">
    <property type="nucleotide sequence ID" value="XM_016598051.2"/>
</dbReference>
<dbReference type="OrthoDB" id="843225at2759"/>
<protein>
    <submittedName>
        <fullName evidence="3">Universal stress protein A-like protein</fullName>
    </submittedName>
    <submittedName>
        <fullName evidence="3">Universal stress protein PHOS34</fullName>
    </submittedName>
</protein>
<evidence type="ECO:0000313" key="2">
    <source>
        <dbReference type="Proteomes" id="UP000790787"/>
    </source>
</evidence>